<gene>
    <name evidence="1" type="ORF">LUZ62_027501</name>
</gene>
<dbReference type="AlphaFoldDB" id="A0AAV8HGD3"/>
<evidence type="ECO:0000313" key="1">
    <source>
        <dbReference type="EMBL" id="KAJ4814935.1"/>
    </source>
</evidence>
<dbReference type="EMBL" id="JAMFTS010000001">
    <property type="protein sequence ID" value="KAJ4814935.1"/>
    <property type="molecule type" value="Genomic_DNA"/>
</dbReference>
<dbReference type="PANTHER" id="PTHR36807">
    <property type="entry name" value="PHOSPHOGLYCOLATE PHOSPHATASE"/>
    <property type="match status" value="1"/>
</dbReference>
<comment type="caution">
    <text evidence="1">The sequence shown here is derived from an EMBL/GenBank/DDBJ whole genome shotgun (WGS) entry which is preliminary data.</text>
</comment>
<evidence type="ECO:0000313" key="2">
    <source>
        <dbReference type="Proteomes" id="UP001140206"/>
    </source>
</evidence>
<proteinExistence type="predicted"/>
<name>A0AAV8HGD3_9POAL</name>
<reference evidence="1" key="1">
    <citation type="submission" date="2022-08" db="EMBL/GenBank/DDBJ databases">
        <authorList>
            <person name="Marques A."/>
        </authorList>
    </citation>
    <scope>NUCLEOTIDE SEQUENCE</scope>
    <source>
        <strain evidence="1">RhyPub2mFocal</strain>
        <tissue evidence="1">Leaves</tissue>
    </source>
</reference>
<keyword evidence="2" id="KW-1185">Reference proteome</keyword>
<sequence length="342" mass="39289">MLVCRWQESCVKCLKQRWNCIKRSQVIFNSAPPSLPPVRSRPLECFCIQSLVSSEIPFAPSWQPLADKALVTVSIILACLAGVIPKQRSFLNTRSDNGMSSQSTSFAETVYGRADKYKSKDLWSEAQSKLSEALEENIQTGELKSEKRTKHGPLNLFALDLDPRLRLLAITLQKLQDKVNCILHDAENLPWEKWLVVSADLIKGLVRPVFMKWIEEEQALEKNQPYKLSDVVTRKLKEDDRIIRKFNSSGKAELFANLIFFLRFGFVRNPSYYDTKFFTEHGIQILEDMLIFLADGIASVYLELISVDGYYWYSEEMDNSSALVLCSLSTRALQKLRNELEW</sequence>
<accession>A0AAV8HGD3</accession>
<organism evidence="1 2">
    <name type="scientific">Rhynchospora pubera</name>
    <dbReference type="NCBI Taxonomy" id="906938"/>
    <lineage>
        <taxon>Eukaryota</taxon>
        <taxon>Viridiplantae</taxon>
        <taxon>Streptophyta</taxon>
        <taxon>Embryophyta</taxon>
        <taxon>Tracheophyta</taxon>
        <taxon>Spermatophyta</taxon>
        <taxon>Magnoliopsida</taxon>
        <taxon>Liliopsida</taxon>
        <taxon>Poales</taxon>
        <taxon>Cyperaceae</taxon>
        <taxon>Cyperoideae</taxon>
        <taxon>Rhynchosporeae</taxon>
        <taxon>Rhynchospora</taxon>
    </lineage>
</organism>
<dbReference type="Proteomes" id="UP001140206">
    <property type="component" value="Chromosome 1"/>
</dbReference>
<dbReference type="PANTHER" id="PTHR36807:SF2">
    <property type="entry name" value="PHOSPHOGLYCOLATE PHOSPHATASE"/>
    <property type="match status" value="1"/>
</dbReference>
<protein>
    <submittedName>
        <fullName evidence="1">Phosphoglycolate phosphatase</fullName>
    </submittedName>
</protein>